<dbReference type="AlphaFoldDB" id="A0A1D2YV18"/>
<dbReference type="EMBL" id="MIJF01000022">
    <property type="protein sequence ID" value="OEF99486.1"/>
    <property type="molecule type" value="Genomic_DNA"/>
</dbReference>
<dbReference type="InterPro" id="IPR050763">
    <property type="entry name" value="ABC_transporter_ATP-binding"/>
</dbReference>
<organism evidence="6 7">
    <name type="scientific">Vulcanibacillus modesticaldus</name>
    <dbReference type="NCBI Taxonomy" id="337097"/>
    <lineage>
        <taxon>Bacteria</taxon>
        <taxon>Bacillati</taxon>
        <taxon>Bacillota</taxon>
        <taxon>Bacilli</taxon>
        <taxon>Bacillales</taxon>
        <taxon>Bacillaceae</taxon>
        <taxon>Vulcanibacillus</taxon>
    </lineage>
</organism>
<name>A0A1D2YV18_9BACI</name>
<keyword evidence="4" id="KW-0067">ATP-binding</keyword>
<evidence type="ECO:0000256" key="3">
    <source>
        <dbReference type="ARBA" id="ARBA00022741"/>
    </source>
</evidence>
<protein>
    <recommendedName>
        <fullName evidence="5">ABC transporter domain-containing protein</fullName>
    </recommendedName>
</protein>
<evidence type="ECO:0000256" key="2">
    <source>
        <dbReference type="ARBA" id="ARBA00022448"/>
    </source>
</evidence>
<proteinExistence type="inferred from homology"/>
<accession>A0A1D2YV18</accession>
<dbReference type="SUPFAM" id="SSF52540">
    <property type="entry name" value="P-loop containing nucleoside triphosphate hydrolases"/>
    <property type="match status" value="1"/>
</dbReference>
<dbReference type="OrthoDB" id="9804819at2"/>
<dbReference type="STRING" id="337097.BHF71_08975"/>
<dbReference type="PANTHER" id="PTHR42711:SF5">
    <property type="entry name" value="ABC TRANSPORTER ATP-BINDING PROTEIN NATA"/>
    <property type="match status" value="1"/>
</dbReference>
<evidence type="ECO:0000256" key="1">
    <source>
        <dbReference type="ARBA" id="ARBA00005417"/>
    </source>
</evidence>
<keyword evidence="3" id="KW-0547">Nucleotide-binding</keyword>
<dbReference type="Gene3D" id="3.40.50.300">
    <property type="entry name" value="P-loop containing nucleotide triphosphate hydrolases"/>
    <property type="match status" value="1"/>
</dbReference>
<dbReference type="Proteomes" id="UP000243739">
    <property type="component" value="Unassembled WGS sequence"/>
</dbReference>
<dbReference type="SMART" id="SM00382">
    <property type="entry name" value="AAA"/>
    <property type="match status" value="1"/>
</dbReference>
<dbReference type="PANTHER" id="PTHR42711">
    <property type="entry name" value="ABC TRANSPORTER ATP-BINDING PROTEIN"/>
    <property type="match status" value="1"/>
</dbReference>
<gene>
    <name evidence="6" type="ORF">BHF71_08975</name>
</gene>
<comment type="similarity">
    <text evidence="1">Belongs to the ABC transporter superfamily.</text>
</comment>
<evidence type="ECO:0000313" key="7">
    <source>
        <dbReference type="Proteomes" id="UP000243739"/>
    </source>
</evidence>
<feature type="domain" description="ABC transporter" evidence="5">
    <location>
        <begin position="72"/>
        <end position="304"/>
    </location>
</feature>
<dbReference type="InterPro" id="IPR027417">
    <property type="entry name" value="P-loop_NTPase"/>
</dbReference>
<dbReference type="GO" id="GO:0005524">
    <property type="term" value="F:ATP binding"/>
    <property type="evidence" value="ECO:0007669"/>
    <property type="project" value="UniProtKB-KW"/>
</dbReference>
<evidence type="ECO:0000259" key="5">
    <source>
        <dbReference type="PROSITE" id="PS50893"/>
    </source>
</evidence>
<evidence type="ECO:0000313" key="6">
    <source>
        <dbReference type="EMBL" id="OEF99486.1"/>
    </source>
</evidence>
<dbReference type="InterPro" id="IPR003439">
    <property type="entry name" value="ABC_transporter-like_ATP-bd"/>
</dbReference>
<dbReference type="CDD" id="cd03230">
    <property type="entry name" value="ABC_DR_subfamily_A"/>
    <property type="match status" value="1"/>
</dbReference>
<sequence>MGGCAEFVCGLYKENEFIISPDAKLYKCICGVGLDKFLISHVSDYGNIKSVINQSQFIESDRMNVKGGPMKYSIKNLSKDYKKKNVLKELNFDIQEGEILSILGKNGAGKTTLIKILANLLYPTSGEVYYQGTPLSRLGSSYYDEIGVVLEGSRNIYWYMSAIENIQYFGSLYGLKEKDITIRGNKLLKQFGLFEDRNKKVGQFSRGMQQKLAIIISMIHSPKVLFLDEPTLGLDVISKNTLIEEIKSLSTNDKITIILTSHQLDVVEELSDRILMLNEGTIELFESVADLKKLHGTGSYVIECKGFIDENLLLNKYNDTKIKINKEWVEISVENDNYDYVSAIASELTKYNCTIDSIKRKGASLEEVIYNKWKKV</sequence>
<dbReference type="GO" id="GO:0016887">
    <property type="term" value="F:ATP hydrolysis activity"/>
    <property type="evidence" value="ECO:0007669"/>
    <property type="project" value="InterPro"/>
</dbReference>
<dbReference type="Pfam" id="PF00005">
    <property type="entry name" value="ABC_tran"/>
    <property type="match status" value="1"/>
</dbReference>
<comment type="caution">
    <text evidence="6">The sequence shown here is derived from an EMBL/GenBank/DDBJ whole genome shotgun (WGS) entry which is preliminary data.</text>
</comment>
<keyword evidence="2" id="KW-0813">Transport</keyword>
<evidence type="ECO:0000256" key="4">
    <source>
        <dbReference type="ARBA" id="ARBA00022840"/>
    </source>
</evidence>
<keyword evidence="7" id="KW-1185">Reference proteome</keyword>
<reference evidence="6 7" key="1">
    <citation type="submission" date="2016-09" db="EMBL/GenBank/DDBJ databases">
        <title>Draft genome sequence for the type strain of Vulcanibacillus modesticaldus BR, a strictly anaerobic, moderately thermophilic, and nitrate-reducing bacterium from deep sea-hydrothermal vents of the Mid-Atlantic Ridge.</title>
        <authorList>
            <person name="Abin C.A."/>
            <person name="Hollibaugh J.T."/>
        </authorList>
    </citation>
    <scope>NUCLEOTIDE SEQUENCE [LARGE SCALE GENOMIC DNA]</scope>
    <source>
        <strain evidence="6 7">BR</strain>
    </source>
</reference>
<dbReference type="InterPro" id="IPR003593">
    <property type="entry name" value="AAA+_ATPase"/>
</dbReference>
<dbReference type="RefSeq" id="WP_069656667.1">
    <property type="nucleotide sequence ID" value="NZ_MIJF01000022.1"/>
</dbReference>
<dbReference type="PROSITE" id="PS50893">
    <property type="entry name" value="ABC_TRANSPORTER_2"/>
    <property type="match status" value="1"/>
</dbReference>